<protein>
    <submittedName>
        <fullName evidence="2">Uncharacterized protein</fullName>
    </submittedName>
</protein>
<sequence length="707" mass="80658">MSNMENAESCPEDSNSTECLLRRIAKLLDDQKLNDSSGFDWDQITFAFTVPIGIFAALFAAITIYQAVLASGPGRRKSNSRAIGPWAAYTRSEWSWRELNRLSFATTPLMRLGEMLPNLEQYLDLDTQLPPRWHSGPEPEDSVATWLRFLTYTGLIDPLMRFNKGKKHALADYLPSDLVAAPSYAEVGFLVTAAVATGATIESTDSRYPILIGPDFQLEFRQHPTLGIIAAFSSFEALKPLSYLPLRYRLRVMVQAFMHSRGLIIVPKHDSNKAGSRKTSVAAREPRTAFKIKELSPTLYGKEESILPFLQHHLYRNDYYGLFTYLTAQSMSTPPQIFPLKFSLPRRHQALGVLALNGKFWLRWEADTRYRLIDPKTDYFESQTGLVPSLDDLYTAPKIRGMMEYNEIVVAADIEPEYDSPIMLSQAILNHCTRYLLMPEAFRSAHNQQSTARQIFFRALLAYQLREVERWLQISCTAAFRTFRVLQLLDTSLAILDTKEAMLSDRPALSSNQVATGARRDWEAYKSIGSIAPTPSRSRFRGQLIYQELSHLKRIDELLQCLPGIELVRERVGRAYYGESDTERAEPENNVLEDVISDKMDAQDQRHLSILLGTREHNRKPYLLLRLQDVLQSCYETLELESRMDDERLPQKSAEEIGAGLKSRTHHEVVDDMLIWRAILVVMLFETAQDNSDLLKSSVWSHVVPML</sequence>
<keyword evidence="3" id="KW-1185">Reference proteome</keyword>
<evidence type="ECO:0000313" key="3">
    <source>
        <dbReference type="Proteomes" id="UP001302126"/>
    </source>
</evidence>
<name>A0AAN7AH75_9PEZI</name>
<organism evidence="2 3">
    <name type="scientific">Podospora australis</name>
    <dbReference type="NCBI Taxonomy" id="1536484"/>
    <lineage>
        <taxon>Eukaryota</taxon>
        <taxon>Fungi</taxon>
        <taxon>Dikarya</taxon>
        <taxon>Ascomycota</taxon>
        <taxon>Pezizomycotina</taxon>
        <taxon>Sordariomycetes</taxon>
        <taxon>Sordariomycetidae</taxon>
        <taxon>Sordariales</taxon>
        <taxon>Podosporaceae</taxon>
        <taxon>Podospora</taxon>
    </lineage>
</organism>
<comment type="caution">
    <text evidence="2">The sequence shown here is derived from an EMBL/GenBank/DDBJ whole genome shotgun (WGS) entry which is preliminary data.</text>
</comment>
<dbReference type="Proteomes" id="UP001302126">
    <property type="component" value="Unassembled WGS sequence"/>
</dbReference>
<reference evidence="2" key="2">
    <citation type="submission" date="2023-05" db="EMBL/GenBank/DDBJ databases">
        <authorList>
            <consortium name="Lawrence Berkeley National Laboratory"/>
            <person name="Steindorff A."/>
            <person name="Hensen N."/>
            <person name="Bonometti L."/>
            <person name="Westerberg I."/>
            <person name="Brannstrom I.O."/>
            <person name="Guillou S."/>
            <person name="Cros-Aarteil S."/>
            <person name="Calhoun S."/>
            <person name="Haridas S."/>
            <person name="Kuo A."/>
            <person name="Mondo S."/>
            <person name="Pangilinan J."/>
            <person name="Riley R."/>
            <person name="Labutti K."/>
            <person name="Andreopoulos B."/>
            <person name="Lipzen A."/>
            <person name="Chen C."/>
            <person name="Yanf M."/>
            <person name="Daum C."/>
            <person name="Ng V."/>
            <person name="Clum A."/>
            <person name="Ohm R."/>
            <person name="Martin F."/>
            <person name="Silar P."/>
            <person name="Natvig D."/>
            <person name="Lalanne C."/>
            <person name="Gautier V."/>
            <person name="Ament-Velasquez S.L."/>
            <person name="Kruys A."/>
            <person name="Hutchinson M.I."/>
            <person name="Powell A.J."/>
            <person name="Barry K."/>
            <person name="Miller A.N."/>
            <person name="Grigoriev I.V."/>
            <person name="Debuchy R."/>
            <person name="Gladieux P."/>
            <person name="Thoren M.H."/>
            <person name="Johannesson H."/>
        </authorList>
    </citation>
    <scope>NUCLEOTIDE SEQUENCE</scope>
    <source>
        <strain evidence="2">PSN309</strain>
    </source>
</reference>
<keyword evidence="1" id="KW-0812">Transmembrane</keyword>
<dbReference type="EMBL" id="MU864422">
    <property type="protein sequence ID" value="KAK4186489.1"/>
    <property type="molecule type" value="Genomic_DNA"/>
</dbReference>
<evidence type="ECO:0000313" key="2">
    <source>
        <dbReference type="EMBL" id="KAK4186489.1"/>
    </source>
</evidence>
<dbReference type="AlphaFoldDB" id="A0AAN7AH75"/>
<keyword evidence="1" id="KW-1133">Transmembrane helix</keyword>
<feature type="transmembrane region" description="Helical" evidence="1">
    <location>
        <begin position="44"/>
        <end position="68"/>
    </location>
</feature>
<reference evidence="2" key="1">
    <citation type="journal article" date="2023" name="Mol. Phylogenet. Evol.">
        <title>Genome-scale phylogeny and comparative genomics of the fungal order Sordariales.</title>
        <authorList>
            <person name="Hensen N."/>
            <person name="Bonometti L."/>
            <person name="Westerberg I."/>
            <person name="Brannstrom I.O."/>
            <person name="Guillou S."/>
            <person name="Cros-Aarteil S."/>
            <person name="Calhoun S."/>
            <person name="Haridas S."/>
            <person name="Kuo A."/>
            <person name="Mondo S."/>
            <person name="Pangilinan J."/>
            <person name="Riley R."/>
            <person name="LaButti K."/>
            <person name="Andreopoulos B."/>
            <person name="Lipzen A."/>
            <person name="Chen C."/>
            <person name="Yan M."/>
            <person name="Daum C."/>
            <person name="Ng V."/>
            <person name="Clum A."/>
            <person name="Steindorff A."/>
            <person name="Ohm R.A."/>
            <person name="Martin F."/>
            <person name="Silar P."/>
            <person name="Natvig D.O."/>
            <person name="Lalanne C."/>
            <person name="Gautier V."/>
            <person name="Ament-Velasquez S.L."/>
            <person name="Kruys A."/>
            <person name="Hutchinson M.I."/>
            <person name="Powell A.J."/>
            <person name="Barry K."/>
            <person name="Miller A.N."/>
            <person name="Grigoriev I.V."/>
            <person name="Debuchy R."/>
            <person name="Gladieux P."/>
            <person name="Hiltunen Thoren M."/>
            <person name="Johannesson H."/>
        </authorList>
    </citation>
    <scope>NUCLEOTIDE SEQUENCE</scope>
    <source>
        <strain evidence="2">PSN309</strain>
    </source>
</reference>
<proteinExistence type="predicted"/>
<evidence type="ECO:0000256" key="1">
    <source>
        <dbReference type="SAM" id="Phobius"/>
    </source>
</evidence>
<keyword evidence="1" id="KW-0472">Membrane</keyword>
<gene>
    <name evidence="2" type="ORF">QBC35DRAFT_501046</name>
</gene>
<accession>A0AAN7AH75</accession>